<accession>A0A2I7ZAQ0</accession>
<evidence type="ECO:0000256" key="4">
    <source>
        <dbReference type="ARBA" id="ARBA00023125"/>
    </source>
</evidence>
<dbReference type="InterPro" id="IPR036576">
    <property type="entry name" value="WRKY_dom_sf"/>
</dbReference>
<dbReference type="GO" id="GO:0003700">
    <property type="term" value="F:DNA-binding transcription factor activity"/>
    <property type="evidence" value="ECO:0007669"/>
    <property type="project" value="InterPro"/>
</dbReference>
<dbReference type="PANTHER" id="PTHR31221">
    <property type="entry name" value="WRKY TRANSCRIPTION FACTOR PROTEIN 1-RELATED"/>
    <property type="match status" value="1"/>
</dbReference>
<dbReference type="EMBL" id="KY426857">
    <property type="protein sequence ID" value="AUS89390.1"/>
    <property type="molecule type" value="mRNA"/>
</dbReference>
<evidence type="ECO:0000256" key="5">
    <source>
        <dbReference type="ARBA" id="ARBA00023163"/>
    </source>
</evidence>
<evidence type="ECO:0000313" key="9">
    <source>
        <dbReference type="EMBL" id="AUS89390.1"/>
    </source>
</evidence>
<dbReference type="InterPro" id="IPR003657">
    <property type="entry name" value="WRKY_dom"/>
</dbReference>
<sequence>MMSGDNPPPPATGVGNLTIPTINGSDLRRSTNETCAPTSTGSLSSSQQNAKYKLMSPAKLPISRSPCLTIPSGLSPTSFLESPVLLSNFKGEPSPTTGSFFKPQMIHNSSGGSTTFPSIMNSSRAMEANNSSSFEFKPDSGSFGGFTFGGPLVPSADSNQQQAGQVMQVPPESQPQPSESSIAVKSEVGANNELRSSMVAPSSGLQREVDSNELNQTQDSNNESQGPQSEQKGVGSQVISERTSDDGYNWRKYGQKLVKGSEFPRSYYKCTHPNCEVKKLFERSPDGQITEIIYKGTHDHPKPQPNRRLPAGSMMSSFEEKSERVPLTVQEGKPANSFAQTVHNSEPNSTPELPPCGANDNSGEGGVSQLNRMADDADDDDPFAKRRRMEIGEMDINSVVKPIREPRVVVQTVSEVDILDDGYRWRKYGQKVVRGNPNPRSYYKCTHPGCPVRKHVERASHDPKAVITTYEGKHNHEVPTARNSSHDTAAPASTSLASQMGSHEGSEAVSLDLGVGIRSGPDFTPGQPPAMDASQQPQFSGANLLLLQPAPISSFPGYVNGGMVLYGSRENHSTQGHNNIGNPPVNHSSNPYQQNMGRILMGP</sequence>
<evidence type="ECO:0000256" key="6">
    <source>
        <dbReference type="ARBA" id="ARBA00023242"/>
    </source>
</evidence>
<feature type="compositionally biased region" description="Polar residues" evidence="7">
    <location>
        <begin position="212"/>
        <end position="231"/>
    </location>
</feature>
<feature type="compositionally biased region" description="Polar residues" evidence="7">
    <location>
        <begin position="193"/>
        <end position="205"/>
    </location>
</feature>
<keyword evidence="6" id="KW-0539">Nucleus</keyword>
<comment type="subcellular location">
    <subcellularLocation>
        <location evidence="1">Nucleus</location>
    </subcellularLocation>
</comment>
<feature type="compositionally biased region" description="Pro residues" evidence="7">
    <location>
        <begin position="1"/>
        <end position="11"/>
    </location>
</feature>
<reference evidence="9" key="1">
    <citation type="submission" date="2017-01" db="EMBL/GenBank/DDBJ databases">
        <title>Integrating RNA transcriptome wide and microRNA analyses for the identification of molecular regulators associated with high salt tolerance in Sesuvium portulacastrum (L.).</title>
        <authorList>
            <person name="Nikalje G.C."/>
            <person name="Srivastava A.K."/>
            <person name="Sablok G."/>
            <person name="Nikam T.D."/>
            <person name="Suprasanna P."/>
        </authorList>
    </citation>
    <scope>NUCLEOTIDE SEQUENCE</scope>
</reference>
<evidence type="ECO:0000256" key="7">
    <source>
        <dbReference type="SAM" id="MobiDB-lite"/>
    </source>
</evidence>
<dbReference type="PROSITE" id="PS50811">
    <property type="entry name" value="WRKY"/>
    <property type="match status" value="2"/>
</dbReference>
<feature type="region of interest" description="Disordered" evidence="7">
    <location>
        <begin position="571"/>
        <end position="594"/>
    </location>
</feature>
<dbReference type="SMART" id="SM00774">
    <property type="entry name" value="WRKY"/>
    <property type="match status" value="2"/>
</dbReference>
<proteinExistence type="evidence at transcript level"/>
<evidence type="ECO:0000259" key="8">
    <source>
        <dbReference type="PROSITE" id="PS50811"/>
    </source>
</evidence>
<feature type="region of interest" description="Disordered" evidence="7">
    <location>
        <begin position="1"/>
        <end position="50"/>
    </location>
</feature>
<dbReference type="Gene3D" id="2.20.25.80">
    <property type="entry name" value="WRKY domain"/>
    <property type="match status" value="2"/>
</dbReference>
<dbReference type="GO" id="GO:0043565">
    <property type="term" value="F:sequence-specific DNA binding"/>
    <property type="evidence" value="ECO:0007669"/>
    <property type="project" value="InterPro"/>
</dbReference>
<organism evidence="9">
    <name type="scientific">Sesuvium portulacastrum</name>
    <name type="common">Shoreline sea purslane</name>
    <name type="synonym">Portulaca portulacastrum</name>
    <dbReference type="NCBI Taxonomy" id="221166"/>
    <lineage>
        <taxon>Eukaryota</taxon>
        <taxon>Viridiplantae</taxon>
        <taxon>Streptophyta</taxon>
        <taxon>Embryophyta</taxon>
        <taxon>Tracheophyta</taxon>
        <taxon>Spermatophyta</taxon>
        <taxon>Magnoliopsida</taxon>
        <taxon>eudicotyledons</taxon>
        <taxon>Gunneridae</taxon>
        <taxon>Pentapetalae</taxon>
        <taxon>Caryophyllales</taxon>
        <taxon>Aizoaceae</taxon>
        <taxon>Sesuvium</taxon>
    </lineage>
</organism>
<keyword evidence="3" id="KW-0805">Transcription regulation</keyword>
<dbReference type="AlphaFoldDB" id="A0A2I7ZAQ0"/>
<keyword evidence="5" id="KW-0804">Transcription</keyword>
<protein>
    <submittedName>
        <fullName evidence="9">WRKY DNA-binding protein 25</fullName>
    </submittedName>
</protein>
<keyword evidence="2" id="KW-0677">Repeat</keyword>
<evidence type="ECO:0000256" key="2">
    <source>
        <dbReference type="ARBA" id="ARBA00022737"/>
    </source>
</evidence>
<dbReference type="Pfam" id="PF03106">
    <property type="entry name" value="WRKY"/>
    <property type="match status" value="2"/>
</dbReference>
<dbReference type="PANTHER" id="PTHR31221:SF193">
    <property type="entry name" value="WRKY TRANSCRIPTION FACTOR PROTEIN 1-RELATED"/>
    <property type="match status" value="1"/>
</dbReference>
<feature type="compositionally biased region" description="Polar residues" evidence="7">
    <location>
        <begin position="573"/>
        <end position="594"/>
    </location>
</feature>
<feature type="compositionally biased region" description="Polar residues" evidence="7">
    <location>
        <begin position="32"/>
        <end position="50"/>
    </location>
</feature>
<feature type="region of interest" description="Disordered" evidence="7">
    <location>
        <begin position="145"/>
        <end position="248"/>
    </location>
</feature>
<dbReference type="InterPro" id="IPR044810">
    <property type="entry name" value="WRKY_plant"/>
</dbReference>
<dbReference type="FunFam" id="2.20.25.80:FF:000006">
    <property type="entry name" value="WRKY transcription factor"/>
    <property type="match status" value="1"/>
</dbReference>
<feature type="domain" description="WRKY" evidence="8">
    <location>
        <begin position="239"/>
        <end position="303"/>
    </location>
</feature>
<feature type="compositionally biased region" description="Low complexity" evidence="7">
    <location>
        <begin position="165"/>
        <end position="181"/>
    </location>
</feature>
<evidence type="ECO:0000256" key="3">
    <source>
        <dbReference type="ARBA" id="ARBA00023015"/>
    </source>
</evidence>
<keyword evidence="4 9" id="KW-0238">DNA-binding</keyword>
<dbReference type="GO" id="GO:0005634">
    <property type="term" value="C:nucleus"/>
    <property type="evidence" value="ECO:0007669"/>
    <property type="project" value="UniProtKB-SubCell"/>
</dbReference>
<feature type="compositionally biased region" description="Polar residues" evidence="7">
    <location>
        <begin position="481"/>
        <end position="501"/>
    </location>
</feature>
<evidence type="ECO:0000256" key="1">
    <source>
        <dbReference type="ARBA" id="ARBA00004123"/>
    </source>
</evidence>
<feature type="region of interest" description="Disordered" evidence="7">
    <location>
        <begin position="471"/>
        <end position="507"/>
    </location>
</feature>
<feature type="domain" description="WRKY" evidence="8">
    <location>
        <begin position="414"/>
        <end position="479"/>
    </location>
</feature>
<dbReference type="FunFam" id="2.20.25.80:FF:000001">
    <property type="entry name" value="WRKY transcription factor 33"/>
    <property type="match status" value="1"/>
</dbReference>
<name>A0A2I7ZAQ0_SESPO</name>
<dbReference type="SUPFAM" id="SSF118290">
    <property type="entry name" value="WRKY DNA-binding domain"/>
    <property type="match status" value="2"/>
</dbReference>